<dbReference type="EMBL" id="BAAAGF010000002">
    <property type="protein sequence ID" value="GAA0744098.1"/>
    <property type="molecule type" value="Genomic_DNA"/>
</dbReference>
<proteinExistence type="predicted"/>
<evidence type="ECO:0000313" key="2">
    <source>
        <dbReference type="Proteomes" id="UP001500736"/>
    </source>
</evidence>
<sequence>MFYGWRLTNDLDSLIELQKGIIEFDFLNKTQKLNNEISEIDFNMFYEISKWFFDDLKKYKIETKLIKEAKLNVEFGVEVILDKKKSGTIRNIKLNLILTSWILTDEKKYQSKKEYKTE</sequence>
<gene>
    <name evidence="1" type="ORF">GCM10009431_17900</name>
</gene>
<keyword evidence="2" id="KW-1185">Reference proteome</keyword>
<accession>A0ABN1JPL8</accession>
<organism evidence="1 2">
    <name type="scientific">Gaetbulibacter jejuensis</name>
    <dbReference type="NCBI Taxonomy" id="584607"/>
    <lineage>
        <taxon>Bacteria</taxon>
        <taxon>Pseudomonadati</taxon>
        <taxon>Bacteroidota</taxon>
        <taxon>Flavobacteriia</taxon>
        <taxon>Flavobacteriales</taxon>
        <taxon>Flavobacteriaceae</taxon>
        <taxon>Gaetbulibacter</taxon>
    </lineage>
</organism>
<name>A0ABN1JPL8_9FLAO</name>
<comment type="caution">
    <text evidence="1">The sequence shown here is derived from an EMBL/GenBank/DDBJ whole genome shotgun (WGS) entry which is preliminary data.</text>
</comment>
<dbReference type="Proteomes" id="UP001500736">
    <property type="component" value="Unassembled WGS sequence"/>
</dbReference>
<protein>
    <submittedName>
        <fullName evidence="1">Uncharacterized protein</fullName>
    </submittedName>
</protein>
<reference evidence="1 2" key="1">
    <citation type="journal article" date="2019" name="Int. J. Syst. Evol. Microbiol.">
        <title>The Global Catalogue of Microorganisms (GCM) 10K type strain sequencing project: providing services to taxonomists for standard genome sequencing and annotation.</title>
        <authorList>
            <consortium name="The Broad Institute Genomics Platform"/>
            <consortium name="The Broad Institute Genome Sequencing Center for Infectious Disease"/>
            <person name="Wu L."/>
            <person name="Ma J."/>
        </authorList>
    </citation>
    <scope>NUCLEOTIDE SEQUENCE [LARGE SCALE GENOMIC DNA]</scope>
    <source>
        <strain evidence="1 2">JCM 15976</strain>
    </source>
</reference>
<evidence type="ECO:0000313" key="1">
    <source>
        <dbReference type="EMBL" id="GAA0744098.1"/>
    </source>
</evidence>